<keyword evidence="4" id="KW-1185">Reference proteome</keyword>
<evidence type="ECO:0008006" key="5">
    <source>
        <dbReference type="Google" id="ProtNLM"/>
    </source>
</evidence>
<keyword evidence="2" id="KW-0472">Membrane</keyword>
<dbReference type="OrthoDB" id="894356at2"/>
<proteinExistence type="predicted"/>
<dbReference type="Proteomes" id="UP000317624">
    <property type="component" value="Unassembled WGS sequence"/>
</dbReference>
<keyword evidence="2" id="KW-1133">Transmembrane helix</keyword>
<comment type="caution">
    <text evidence="3">The sequence shown here is derived from an EMBL/GenBank/DDBJ whole genome shotgun (WGS) entry which is preliminary data.</text>
</comment>
<dbReference type="AlphaFoldDB" id="A0A558BYJ2"/>
<evidence type="ECO:0000256" key="1">
    <source>
        <dbReference type="SAM" id="MobiDB-lite"/>
    </source>
</evidence>
<evidence type="ECO:0000256" key="2">
    <source>
        <dbReference type="SAM" id="Phobius"/>
    </source>
</evidence>
<evidence type="ECO:0000313" key="4">
    <source>
        <dbReference type="Proteomes" id="UP000317624"/>
    </source>
</evidence>
<name>A0A558BYJ2_9BACT</name>
<evidence type="ECO:0000313" key="3">
    <source>
        <dbReference type="EMBL" id="TVT41552.1"/>
    </source>
</evidence>
<organism evidence="3 4">
    <name type="scientific">Hymenobacter setariae</name>
    <dbReference type="NCBI Taxonomy" id="2594794"/>
    <lineage>
        <taxon>Bacteria</taxon>
        <taxon>Pseudomonadati</taxon>
        <taxon>Bacteroidota</taxon>
        <taxon>Cytophagia</taxon>
        <taxon>Cytophagales</taxon>
        <taxon>Hymenobacteraceae</taxon>
        <taxon>Hymenobacter</taxon>
    </lineage>
</organism>
<reference evidence="3 4" key="1">
    <citation type="submission" date="2019-07" db="EMBL/GenBank/DDBJ databases">
        <title>Hymenobacter sp. straun FUR1 Genome sequencing and assembly.</title>
        <authorList>
            <person name="Chhetri G."/>
        </authorList>
    </citation>
    <scope>NUCLEOTIDE SEQUENCE [LARGE SCALE GENOMIC DNA]</scope>
    <source>
        <strain evidence="3 4">Fur1</strain>
    </source>
</reference>
<feature type="transmembrane region" description="Helical" evidence="2">
    <location>
        <begin position="20"/>
        <end position="44"/>
    </location>
</feature>
<dbReference type="RefSeq" id="WP_144846557.1">
    <property type="nucleotide sequence ID" value="NZ_VMRJ01000002.1"/>
</dbReference>
<feature type="region of interest" description="Disordered" evidence="1">
    <location>
        <begin position="85"/>
        <end position="115"/>
    </location>
</feature>
<accession>A0A558BYJ2</accession>
<sequence length="115" mass="13003">MARSASPFLRLRQRVAAYRWRRVGVLAGSSLALSLALVLYLFGVSDHFFGRLFSTFFVWFWLLAVTFLGVVPFITWATTHWFGPSWQGQDAPPVRRPARPAAPKVTTRRSSTSTT</sequence>
<feature type="transmembrane region" description="Helical" evidence="2">
    <location>
        <begin position="56"/>
        <end position="77"/>
    </location>
</feature>
<gene>
    <name evidence="3" type="ORF">FNT36_08930</name>
</gene>
<protein>
    <recommendedName>
        <fullName evidence="5">DUF2798 domain-containing protein</fullName>
    </recommendedName>
</protein>
<feature type="compositionally biased region" description="Low complexity" evidence="1">
    <location>
        <begin position="99"/>
        <end position="115"/>
    </location>
</feature>
<keyword evidence="2" id="KW-0812">Transmembrane</keyword>
<dbReference type="EMBL" id="VMRJ01000002">
    <property type="protein sequence ID" value="TVT41552.1"/>
    <property type="molecule type" value="Genomic_DNA"/>
</dbReference>